<organism evidence="3 4">
    <name type="scientific">Mytilus coruscus</name>
    <name type="common">Sea mussel</name>
    <dbReference type="NCBI Taxonomy" id="42192"/>
    <lineage>
        <taxon>Eukaryota</taxon>
        <taxon>Metazoa</taxon>
        <taxon>Spiralia</taxon>
        <taxon>Lophotrochozoa</taxon>
        <taxon>Mollusca</taxon>
        <taxon>Bivalvia</taxon>
        <taxon>Autobranchia</taxon>
        <taxon>Pteriomorphia</taxon>
        <taxon>Mytilida</taxon>
        <taxon>Mytiloidea</taxon>
        <taxon>Mytilidae</taxon>
        <taxon>Mytilinae</taxon>
        <taxon>Mytilus</taxon>
    </lineage>
</organism>
<dbReference type="PANTHER" id="PTHR11046">
    <property type="entry name" value="OLIGORIBONUCLEASE, MITOCHONDRIAL"/>
    <property type="match status" value="1"/>
</dbReference>
<protein>
    <submittedName>
        <fullName evidence="3">Uncharacterized protein</fullName>
    </submittedName>
</protein>
<accession>A0A6J8D249</accession>
<name>A0A6J8D249_MYTCO</name>
<keyword evidence="1" id="KW-0540">Nuclease</keyword>
<dbReference type="OrthoDB" id="10067847at2759"/>
<dbReference type="GO" id="GO:0000175">
    <property type="term" value="F:3'-5'-RNA exonuclease activity"/>
    <property type="evidence" value="ECO:0007669"/>
    <property type="project" value="InterPro"/>
</dbReference>
<dbReference type="AlphaFoldDB" id="A0A6J8D249"/>
<sequence length="877" mass="99934">MEIDNLRFMSQENVQNIENLTKDKRRLLVKVCRLAKKCDRSVSEQIQDEHLEEIQNLKTEIRAKQDRISELENLSMILADDKIESFYDGKFSNEVRQTIMTLLTECGVSQNKVNDVMTVVLRNLTGKHLTRLPSAGVKSRLLIEAKRVAQKQIVDEMLSYEYDLPDKIDPNTYIGSKGNCLHQDATSKFHKHYQSFQLTTHDNKTLSVGLNEVGSGDAASIMSSFKLIISDLGKAAKHEPEIVSRLICSLVATMSDQGSANPVFNEQLKELKESLLPDIVNDWDVLDTKTKSEMANISSFFCKMHIFVNMASEVDKCLNLFESNVCNGKNPFAFEWKESGAARLTRTASKAFTLHGCEKSGVGQHFETHLKERGIKNQLITFRGHRFNHLFYAAGATYHHIKDIIDFLDSWADPNGLLKSISFDVREKAFISGIRALGLIDKLITGPFWRIIESSKNILELTPVLFHLKNMLQELSKDASSLLNGELVFEGVDVHKDDIFESLVHPTDDPVLEMYTQMALELCIGGMLLILERQAKDQLPGGRFYEPSVGDQLRGQSVPTTNTCSERDFAQLDMLVKLKPSASTTSYESIIMWSNNKTSRWLENLPENEKKKVIDDARASAPEMVESFKTRQKALFNKKLEILRAKRENKANKENKEYTQKVKLTGKLNELGGLWVNIEQIASYKLKIREGPNFNVLLKDALNAQLQFRKHVLKSKGPKEKFQQSSKGQQYSAQQLENNLAEIMDLNKENENVEVCEDKLQYFPIHETRVNINTAKQNLVKKLMDERKKITINQQSHLLPKIIDDPEVLVGKSFKHKCKEEGSNEVIWCPGKVLSVHVLKGKKTEFCVRYEVDDDDTEWYFPLLTDMSNGDLIIDNM</sequence>
<gene>
    <name evidence="3" type="ORF">MCOR_35417</name>
</gene>
<dbReference type="InterPro" id="IPR042567">
    <property type="entry name" value="SPIN/Ssty_sf"/>
</dbReference>
<dbReference type="Gene3D" id="2.80.10.70">
    <property type="entry name" value="Spindlin/Ssty"/>
    <property type="match status" value="1"/>
</dbReference>
<keyword evidence="2" id="KW-0175">Coiled coil</keyword>
<evidence type="ECO:0000313" key="4">
    <source>
        <dbReference type="Proteomes" id="UP000507470"/>
    </source>
</evidence>
<keyword evidence="1" id="KW-0378">Hydrolase</keyword>
<proteinExistence type="predicted"/>
<reference evidence="3 4" key="1">
    <citation type="submission" date="2020-06" db="EMBL/GenBank/DDBJ databases">
        <authorList>
            <person name="Li R."/>
            <person name="Bekaert M."/>
        </authorList>
    </citation>
    <scope>NUCLEOTIDE SEQUENCE [LARGE SCALE GENOMIC DNA]</scope>
    <source>
        <strain evidence="4">wild</strain>
    </source>
</reference>
<evidence type="ECO:0000256" key="1">
    <source>
        <dbReference type="ARBA" id="ARBA00022722"/>
    </source>
</evidence>
<keyword evidence="4" id="KW-1185">Reference proteome</keyword>
<dbReference type="Proteomes" id="UP000507470">
    <property type="component" value="Unassembled WGS sequence"/>
</dbReference>
<dbReference type="InterPro" id="IPR022894">
    <property type="entry name" value="Oligoribonuclease"/>
</dbReference>
<dbReference type="EMBL" id="CACVKT020006394">
    <property type="protein sequence ID" value="CAC5401322.1"/>
    <property type="molecule type" value="Genomic_DNA"/>
</dbReference>
<evidence type="ECO:0000313" key="3">
    <source>
        <dbReference type="EMBL" id="CAC5401322.1"/>
    </source>
</evidence>
<evidence type="ECO:0000256" key="2">
    <source>
        <dbReference type="SAM" id="Coils"/>
    </source>
</evidence>
<feature type="coiled-coil region" evidence="2">
    <location>
        <begin position="47"/>
        <end position="74"/>
    </location>
</feature>
<dbReference type="PANTHER" id="PTHR11046:SF29">
    <property type="match status" value="1"/>
</dbReference>